<dbReference type="GO" id="GO:0007165">
    <property type="term" value="P:signal transduction"/>
    <property type="evidence" value="ECO:0007669"/>
    <property type="project" value="UniProtKB-KW"/>
</dbReference>
<keyword evidence="3 10" id="KW-1133">Transmembrane helix</keyword>
<dbReference type="GO" id="GO:0006935">
    <property type="term" value="P:chemotaxis"/>
    <property type="evidence" value="ECO:0007669"/>
    <property type="project" value="UniProtKB-ARBA"/>
</dbReference>
<dbReference type="SMART" id="SM00283">
    <property type="entry name" value="MA"/>
    <property type="match status" value="1"/>
</dbReference>
<evidence type="ECO:0000256" key="9">
    <source>
        <dbReference type="SAM" id="MobiDB-lite"/>
    </source>
</evidence>
<reference evidence="12 13" key="1">
    <citation type="submission" date="2023-08" db="EMBL/GenBank/DDBJ databases">
        <title>Pleionea litopenaei sp. nov., isolated from stomach of juvenile Litopenaeus vannamei.</title>
        <authorList>
            <person name="Rho A.M."/>
            <person name="Hwang C.Y."/>
        </authorList>
    </citation>
    <scope>NUCLEOTIDE SEQUENCE [LARGE SCALE GENOMIC DNA]</scope>
    <source>
        <strain evidence="12 13">HL-JVS1</strain>
    </source>
</reference>
<feature type="transmembrane region" description="Helical" evidence="10">
    <location>
        <begin position="144"/>
        <end position="163"/>
    </location>
</feature>
<evidence type="ECO:0000256" key="4">
    <source>
        <dbReference type="ARBA" id="ARBA00023136"/>
    </source>
</evidence>
<keyword evidence="8" id="KW-0175">Coiled coil</keyword>
<evidence type="ECO:0000256" key="10">
    <source>
        <dbReference type="SAM" id="Phobius"/>
    </source>
</evidence>
<comment type="similarity">
    <text evidence="6">Belongs to the methyl-accepting chemotaxis (MCP) protein family.</text>
</comment>
<evidence type="ECO:0000256" key="3">
    <source>
        <dbReference type="ARBA" id="ARBA00022989"/>
    </source>
</evidence>
<evidence type="ECO:0000256" key="7">
    <source>
        <dbReference type="PROSITE-ProRule" id="PRU00284"/>
    </source>
</evidence>
<proteinExistence type="inferred from homology"/>
<keyword evidence="2 10" id="KW-0812">Transmembrane</keyword>
<feature type="region of interest" description="Disordered" evidence="9">
    <location>
        <begin position="390"/>
        <end position="412"/>
    </location>
</feature>
<feature type="domain" description="Methyl-accepting transducer" evidence="11">
    <location>
        <begin position="223"/>
        <end position="459"/>
    </location>
</feature>
<evidence type="ECO:0000313" key="12">
    <source>
        <dbReference type="EMBL" id="WMS85640.1"/>
    </source>
</evidence>
<keyword evidence="13" id="KW-1185">Reference proteome</keyword>
<dbReference type="Pfam" id="PF00015">
    <property type="entry name" value="MCPsignal"/>
    <property type="match status" value="1"/>
</dbReference>
<feature type="transmembrane region" description="Helical" evidence="10">
    <location>
        <begin position="16"/>
        <end position="32"/>
    </location>
</feature>
<dbReference type="GO" id="GO:0016020">
    <property type="term" value="C:membrane"/>
    <property type="evidence" value="ECO:0007669"/>
    <property type="project" value="UniProtKB-SubCell"/>
</dbReference>
<feature type="transmembrane region" description="Helical" evidence="10">
    <location>
        <begin position="38"/>
        <end position="56"/>
    </location>
</feature>
<accession>A0AA51RQF5</accession>
<dbReference type="RefSeq" id="WP_309200793.1">
    <property type="nucleotide sequence ID" value="NZ_CP133548.1"/>
</dbReference>
<feature type="coiled-coil region" evidence="8">
    <location>
        <begin position="294"/>
        <end position="328"/>
    </location>
</feature>
<protein>
    <submittedName>
        <fullName evidence="12">Methyl-accepting chemotaxis protein</fullName>
    </submittedName>
</protein>
<dbReference type="CDD" id="cd11386">
    <property type="entry name" value="MCP_signal"/>
    <property type="match status" value="1"/>
</dbReference>
<organism evidence="12 13">
    <name type="scientific">Pleionea litopenaei</name>
    <dbReference type="NCBI Taxonomy" id="3070815"/>
    <lineage>
        <taxon>Bacteria</taxon>
        <taxon>Pseudomonadati</taxon>
        <taxon>Pseudomonadota</taxon>
        <taxon>Gammaproteobacteria</taxon>
        <taxon>Oceanospirillales</taxon>
        <taxon>Pleioneaceae</taxon>
        <taxon>Pleionea</taxon>
    </lineage>
</organism>
<comment type="subcellular location">
    <subcellularLocation>
        <location evidence="1">Membrane</location>
        <topology evidence="1">Multi-pass membrane protein</topology>
    </subcellularLocation>
</comment>
<evidence type="ECO:0000256" key="8">
    <source>
        <dbReference type="SAM" id="Coils"/>
    </source>
</evidence>
<evidence type="ECO:0000256" key="6">
    <source>
        <dbReference type="ARBA" id="ARBA00029447"/>
    </source>
</evidence>
<dbReference type="Proteomes" id="UP001239782">
    <property type="component" value="Chromosome"/>
</dbReference>
<dbReference type="PANTHER" id="PTHR32089">
    <property type="entry name" value="METHYL-ACCEPTING CHEMOTAXIS PROTEIN MCPB"/>
    <property type="match status" value="1"/>
</dbReference>
<dbReference type="Gene3D" id="1.10.287.950">
    <property type="entry name" value="Methyl-accepting chemotaxis protein"/>
    <property type="match status" value="1"/>
</dbReference>
<keyword evidence="4 10" id="KW-0472">Membrane</keyword>
<keyword evidence="5 7" id="KW-0807">Transducer</keyword>
<dbReference type="SUPFAM" id="SSF58104">
    <property type="entry name" value="Methyl-accepting chemotaxis protein (MCP) signaling domain"/>
    <property type="match status" value="1"/>
</dbReference>
<name>A0AA51RQF5_9GAMM</name>
<sequence length="496" mass="54762">MTLEFNAKVCRETTQLLLYLVYAIALFSIFYSARFDTWGSGITVSIITAVVCTLVAKTAPETRTSQVTFGAALMVLSALHIHQSQGIIESHFIIFSLLAVLLAYRDFLPIIVAVVVIAAHHFLFNYLQTQQAGVYVFVSPSWELVIIHALYVIVEAIFLLFFASRMNRDVAAGDQLESVIQQIIGDGDSFDLRHRCDDLNTTTREFNELLESLSGVLSKVHSDINMISEQSSHLAELSEFSGNSAVEQQQRVELISTATEQLSGSIGVINNGMESTESAVQETNRHAETSRIIVQKNRENMEMLSSDMESLSREIDKLVSDHKQIESVLDVIKSIAEQTNLLALNAAIEAARAGEQGRGFAVVADEVRNLASKTQQSTDEIQGMIERLQVGSAASSESMNRSREQAQQSASKSEEALTSLIELADRVRSIAAEIQETSETVRQQHSATQEIAKQTNDLQASANQSVDKVRSLANVGSELARIVNDNKLSLQRFKFR</sequence>
<dbReference type="InterPro" id="IPR004089">
    <property type="entry name" value="MCPsignal_dom"/>
</dbReference>
<feature type="transmembrane region" description="Helical" evidence="10">
    <location>
        <begin position="92"/>
        <end position="124"/>
    </location>
</feature>
<evidence type="ECO:0000259" key="11">
    <source>
        <dbReference type="PROSITE" id="PS50111"/>
    </source>
</evidence>
<dbReference type="KEGG" id="plei:Q9312_10485"/>
<dbReference type="PROSITE" id="PS50111">
    <property type="entry name" value="CHEMOTAXIS_TRANSDUC_2"/>
    <property type="match status" value="1"/>
</dbReference>
<evidence type="ECO:0000256" key="1">
    <source>
        <dbReference type="ARBA" id="ARBA00004141"/>
    </source>
</evidence>
<dbReference type="PANTHER" id="PTHR32089:SF119">
    <property type="entry name" value="METHYL-ACCEPTING CHEMOTAXIS PROTEIN CTPL"/>
    <property type="match status" value="1"/>
</dbReference>
<dbReference type="AlphaFoldDB" id="A0AA51RQF5"/>
<feature type="compositionally biased region" description="Polar residues" evidence="9">
    <location>
        <begin position="392"/>
        <end position="411"/>
    </location>
</feature>
<dbReference type="EMBL" id="CP133548">
    <property type="protein sequence ID" value="WMS85640.1"/>
    <property type="molecule type" value="Genomic_DNA"/>
</dbReference>
<gene>
    <name evidence="12" type="ORF">Q9312_10485</name>
</gene>
<dbReference type="FunFam" id="1.10.287.950:FF:000001">
    <property type="entry name" value="Methyl-accepting chemotaxis sensory transducer"/>
    <property type="match status" value="1"/>
</dbReference>
<evidence type="ECO:0000313" key="13">
    <source>
        <dbReference type="Proteomes" id="UP001239782"/>
    </source>
</evidence>
<evidence type="ECO:0000256" key="5">
    <source>
        <dbReference type="ARBA" id="ARBA00023224"/>
    </source>
</evidence>
<evidence type="ECO:0000256" key="2">
    <source>
        <dbReference type="ARBA" id="ARBA00022692"/>
    </source>
</evidence>